<organism evidence="2 3">
    <name type="scientific">Bowmanella dokdonensis</name>
    <dbReference type="NCBI Taxonomy" id="751969"/>
    <lineage>
        <taxon>Bacteria</taxon>
        <taxon>Pseudomonadati</taxon>
        <taxon>Pseudomonadota</taxon>
        <taxon>Gammaproteobacteria</taxon>
        <taxon>Alteromonadales</taxon>
        <taxon>Alteromonadaceae</taxon>
        <taxon>Bowmanella</taxon>
    </lineage>
</organism>
<evidence type="ECO:0000313" key="3">
    <source>
        <dbReference type="Proteomes" id="UP000664654"/>
    </source>
</evidence>
<keyword evidence="2" id="KW-0675">Receptor</keyword>
<dbReference type="RefSeq" id="WP_206573443.1">
    <property type="nucleotide sequence ID" value="NZ_JAFKCV010000004.1"/>
</dbReference>
<proteinExistence type="predicted"/>
<evidence type="ECO:0000256" key="1">
    <source>
        <dbReference type="SAM" id="Phobius"/>
    </source>
</evidence>
<feature type="transmembrane region" description="Helical" evidence="1">
    <location>
        <begin position="69"/>
        <end position="89"/>
    </location>
</feature>
<keyword evidence="3" id="KW-1185">Reference proteome</keyword>
<reference evidence="2" key="1">
    <citation type="submission" date="2021-03" db="EMBL/GenBank/DDBJ databases">
        <title>novel species isolated from a fishpond in China.</title>
        <authorList>
            <person name="Lu H."/>
            <person name="Cai Z."/>
        </authorList>
    </citation>
    <scope>NUCLEOTIDE SEQUENCE</scope>
    <source>
        <strain evidence="2">JCM 30855</strain>
    </source>
</reference>
<dbReference type="AlphaFoldDB" id="A0A939IR68"/>
<feature type="transmembrane region" description="Helical" evidence="1">
    <location>
        <begin position="36"/>
        <end position="57"/>
    </location>
</feature>
<keyword evidence="1" id="KW-0472">Membrane</keyword>
<gene>
    <name evidence="2" type="ORF">J0A66_08875</name>
</gene>
<dbReference type="Gene3D" id="1.20.210.10">
    <property type="entry name" value="Cytochrome c oxidase-like, subunit I domain"/>
    <property type="match status" value="1"/>
</dbReference>
<dbReference type="InterPro" id="IPR036927">
    <property type="entry name" value="Cyt_c_oxase-like_su1_sf"/>
</dbReference>
<dbReference type="Proteomes" id="UP000664654">
    <property type="component" value="Unassembled WGS sequence"/>
</dbReference>
<dbReference type="SUPFAM" id="SSF81442">
    <property type="entry name" value="Cytochrome c oxidase subunit I-like"/>
    <property type="match status" value="1"/>
</dbReference>
<name>A0A939IR68_9ALTE</name>
<protein>
    <submittedName>
        <fullName evidence="2">TonB-dependent receptor</fullName>
    </submittedName>
</protein>
<sequence length="128" mass="14126">MDRKFLLTALGWALVGLLLGIYMASTKNHGQMVTHAHVMLLGFVVSFVYAVMHKIWLHQPSARLANWQYYLHQSGSLGLFIGLFLMYGGHAPGAVAGPVLGISSILVLISLVMMKVLYIQAGREEKDK</sequence>
<evidence type="ECO:0000313" key="2">
    <source>
        <dbReference type="EMBL" id="MBN7825332.1"/>
    </source>
</evidence>
<keyword evidence="1" id="KW-0812">Transmembrane</keyword>
<feature type="transmembrane region" description="Helical" evidence="1">
    <location>
        <begin position="95"/>
        <end position="118"/>
    </location>
</feature>
<accession>A0A939IR68</accession>
<keyword evidence="1" id="KW-1133">Transmembrane helix</keyword>
<dbReference type="EMBL" id="JAFKCV010000004">
    <property type="protein sequence ID" value="MBN7825332.1"/>
    <property type="molecule type" value="Genomic_DNA"/>
</dbReference>
<comment type="caution">
    <text evidence="2">The sequence shown here is derived from an EMBL/GenBank/DDBJ whole genome shotgun (WGS) entry which is preliminary data.</text>
</comment>